<dbReference type="Proteomes" id="UP000473574">
    <property type="component" value="Unassembled WGS sequence"/>
</dbReference>
<gene>
    <name evidence="2" type="ORF">D0962_23880</name>
</gene>
<dbReference type="RefSeq" id="WP_163667110.1">
    <property type="nucleotide sequence ID" value="NZ_QZCE01000002.1"/>
</dbReference>
<keyword evidence="1" id="KW-0472">Membrane</keyword>
<comment type="caution">
    <text evidence="2">The sequence shown here is derived from an EMBL/GenBank/DDBJ whole genome shotgun (WGS) entry which is preliminary data.</text>
</comment>
<feature type="transmembrane region" description="Helical" evidence="1">
    <location>
        <begin position="89"/>
        <end position="109"/>
    </location>
</feature>
<evidence type="ECO:0000256" key="1">
    <source>
        <dbReference type="SAM" id="Phobius"/>
    </source>
</evidence>
<protein>
    <submittedName>
        <fullName evidence="2">DUF4231 domain-containing protein</fullName>
    </submittedName>
</protein>
<name>A0A6M0SB75_9CYAN</name>
<feature type="transmembrane region" description="Helical" evidence="1">
    <location>
        <begin position="38"/>
        <end position="57"/>
    </location>
</feature>
<dbReference type="InterPro" id="IPR025325">
    <property type="entry name" value="DUF4231"/>
</dbReference>
<dbReference type="Pfam" id="PF14015">
    <property type="entry name" value="DUF4231"/>
    <property type="match status" value="1"/>
</dbReference>
<dbReference type="AlphaFoldDB" id="A0A6M0SB75"/>
<accession>A0A6M0SB75</accession>
<organism evidence="2 3">
    <name type="scientific">Adonisia turfae CCMR0082</name>
    <dbReference type="NCBI Taxonomy" id="2304604"/>
    <lineage>
        <taxon>Bacteria</taxon>
        <taxon>Bacillati</taxon>
        <taxon>Cyanobacteriota</taxon>
        <taxon>Adonisia</taxon>
        <taxon>Adonisia turfae</taxon>
    </lineage>
</organism>
<proteinExistence type="predicted"/>
<dbReference type="EMBL" id="QZCE01000002">
    <property type="protein sequence ID" value="NEZ65758.1"/>
    <property type="molecule type" value="Genomic_DNA"/>
</dbReference>
<evidence type="ECO:0000313" key="3">
    <source>
        <dbReference type="Proteomes" id="UP000473574"/>
    </source>
</evidence>
<keyword evidence="1" id="KW-1133">Transmembrane helix</keyword>
<evidence type="ECO:0000313" key="2">
    <source>
        <dbReference type="EMBL" id="NEZ65758.1"/>
    </source>
</evidence>
<sequence length="243" mass="28132">MSQDKSPTEAPDRKLLDFAWNRHKVYSKNASRYRARFAFLRNLLLVLSVVVVALSVIDASLTKLQLTKIDSINHLQKPFLSGIHILQPTLQHCLIILPITISALLAFAVKFDRGNNWLLLRGSAEVLKSEIYCYRTRIREYKENRNEILAHKTKLVSERLKGSAVHQAALNPDEEEPPSHYKLGWVIKIITLSIRLIGKLFLQLWNQLFGLEKLSEKNSIPDDEFSDLSAEDYLRYRLEEQFF</sequence>
<reference evidence="2 3" key="1">
    <citation type="journal article" date="2020" name="Microb. Ecol.">
        <title>Ecogenomics of the Marine Benthic Filamentous Cyanobacterium Adonisia.</title>
        <authorList>
            <person name="Walter J.M."/>
            <person name="Coutinho F.H."/>
            <person name="Leomil L."/>
            <person name="Hargreaves P.I."/>
            <person name="Campeao M.E."/>
            <person name="Vieira V.V."/>
            <person name="Silva B.S."/>
            <person name="Fistarol G.O."/>
            <person name="Salomon P.S."/>
            <person name="Sawabe T."/>
            <person name="Mino S."/>
            <person name="Hosokawa M."/>
            <person name="Miyashita H."/>
            <person name="Maruyama F."/>
            <person name="van Verk M.C."/>
            <person name="Dutilh B.E."/>
            <person name="Thompson C.C."/>
            <person name="Thompson F.L."/>
        </authorList>
    </citation>
    <scope>NUCLEOTIDE SEQUENCE [LARGE SCALE GENOMIC DNA]</scope>
    <source>
        <strain evidence="2 3">CCMR0082</strain>
    </source>
</reference>
<keyword evidence="1" id="KW-0812">Transmembrane</keyword>